<gene>
    <name evidence="2" type="ORF">NEA10_13420</name>
</gene>
<name>A0ABY5AM68_9CYAN</name>
<dbReference type="RefSeq" id="WP_252661133.1">
    <property type="nucleotide sequence ID" value="NZ_CP098611.1"/>
</dbReference>
<dbReference type="EMBL" id="CP098611">
    <property type="protein sequence ID" value="USR89856.1"/>
    <property type="molecule type" value="Genomic_DNA"/>
</dbReference>
<reference evidence="2" key="1">
    <citation type="submission" date="2022-06" db="EMBL/GenBank/DDBJ databases">
        <title>Genome sequence of Phormidium yuhuli AB48 isolated from an industrial photobioreactor environment.</title>
        <authorList>
            <person name="Qiu Y."/>
            <person name="Noonan A.J.C."/>
            <person name="Dofher K."/>
            <person name="Koch M."/>
            <person name="Kieft B."/>
            <person name="Lin X."/>
            <person name="Ziels R.M."/>
            <person name="Hallam S.J."/>
        </authorList>
    </citation>
    <scope>NUCLEOTIDE SEQUENCE</scope>
    <source>
        <strain evidence="2">AB48</strain>
    </source>
</reference>
<accession>A0ABY5AM68</accession>
<organism evidence="2 3">
    <name type="scientific">Phormidium yuhuli AB48</name>
    <dbReference type="NCBI Taxonomy" id="2940671"/>
    <lineage>
        <taxon>Bacteria</taxon>
        <taxon>Bacillati</taxon>
        <taxon>Cyanobacteriota</taxon>
        <taxon>Cyanophyceae</taxon>
        <taxon>Oscillatoriophycideae</taxon>
        <taxon>Oscillatoriales</taxon>
        <taxon>Oscillatoriaceae</taxon>
        <taxon>Phormidium</taxon>
        <taxon>Phormidium yuhuli</taxon>
    </lineage>
</organism>
<evidence type="ECO:0000313" key="2">
    <source>
        <dbReference type="EMBL" id="USR89856.1"/>
    </source>
</evidence>
<dbReference type="Proteomes" id="UP001056708">
    <property type="component" value="Chromosome"/>
</dbReference>
<keyword evidence="1" id="KW-0732">Signal</keyword>
<protein>
    <recommendedName>
        <fullName evidence="4">PsbP C-terminal domain-containing protein</fullName>
    </recommendedName>
</protein>
<sequence>MNAKRLLLTSLFTLLVSLTPSLAQRALGSFSYSQPVAQGSNSWRPFQSREGRFEVLFPRQPEQMQQRVELPGQATTQYAFASEDGLAEYLISYTDYPQEFISRIGEPSDFLQAVKEGFLGGIRARDVVSESRRLQGYPGLRVEYVTPDGLSGYAHFYLVNERLYQIIVTPQRRDARNWSENAQRFLSSFSLR</sequence>
<evidence type="ECO:0008006" key="4">
    <source>
        <dbReference type="Google" id="ProtNLM"/>
    </source>
</evidence>
<feature type="chain" id="PRO_5046604195" description="PsbP C-terminal domain-containing protein" evidence="1">
    <location>
        <begin position="26"/>
        <end position="192"/>
    </location>
</feature>
<evidence type="ECO:0000313" key="3">
    <source>
        <dbReference type="Proteomes" id="UP001056708"/>
    </source>
</evidence>
<evidence type="ECO:0000256" key="1">
    <source>
        <dbReference type="SAM" id="SignalP"/>
    </source>
</evidence>
<keyword evidence="3" id="KW-1185">Reference proteome</keyword>
<proteinExistence type="predicted"/>
<feature type="signal peptide" evidence="1">
    <location>
        <begin position="1"/>
        <end position="25"/>
    </location>
</feature>